<feature type="transmembrane region" description="Helical" evidence="11">
    <location>
        <begin position="140"/>
        <end position="157"/>
    </location>
</feature>
<evidence type="ECO:0000256" key="6">
    <source>
        <dbReference type="ARBA" id="ARBA00022960"/>
    </source>
</evidence>
<gene>
    <name evidence="12" type="ORF">A3D54_00730</name>
</gene>
<dbReference type="GO" id="GO:0071555">
    <property type="term" value="P:cell wall organization"/>
    <property type="evidence" value="ECO:0007669"/>
    <property type="project" value="UniProtKB-KW"/>
</dbReference>
<dbReference type="PROSITE" id="PS00428">
    <property type="entry name" value="FTSW_RODA_SPOVE"/>
    <property type="match status" value="1"/>
</dbReference>
<feature type="transmembrane region" description="Helical" evidence="11">
    <location>
        <begin position="163"/>
        <end position="180"/>
    </location>
</feature>
<dbReference type="GO" id="GO:0016757">
    <property type="term" value="F:glycosyltransferase activity"/>
    <property type="evidence" value="ECO:0007669"/>
    <property type="project" value="UniProtKB-KW"/>
</dbReference>
<keyword evidence="4" id="KW-0808">Transferase</keyword>
<feature type="transmembrane region" description="Helical" evidence="11">
    <location>
        <begin position="185"/>
        <end position="204"/>
    </location>
</feature>
<dbReference type="AlphaFoldDB" id="A0A1F5RMF5"/>
<accession>A0A1F5RMF5</accession>
<evidence type="ECO:0000256" key="3">
    <source>
        <dbReference type="ARBA" id="ARBA00022676"/>
    </source>
</evidence>
<dbReference type="PANTHER" id="PTHR30474:SF1">
    <property type="entry name" value="PEPTIDOGLYCAN GLYCOSYLTRANSFERASE MRDB"/>
    <property type="match status" value="1"/>
</dbReference>
<feature type="transmembrane region" description="Helical" evidence="11">
    <location>
        <begin position="76"/>
        <end position="93"/>
    </location>
</feature>
<dbReference type="Proteomes" id="UP000177691">
    <property type="component" value="Unassembled WGS sequence"/>
</dbReference>
<dbReference type="GO" id="GO:0009252">
    <property type="term" value="P:peptidoglycan biosynthetic process"/>
    <property type="evidence" value="ECO:0007669"/>
    <property type="project" value="UniProtKB-KW"/>
</dbReference>
<dbReference type="NCBIfam" id="TIGR02210">
    <property type="entry name" value="rodA_shape"/>
    <property type="match status" value="1"/>
</dbReference>
<dbReference type="EMBL" id="MFFU01000055">
    <property type="protein sequence ID" value="OGF15666.1"/>
    <property type="molecule type" value="Genomic_DNA"/>
</dbReference>
<evidence type="ECO:0000256" key="2">
    <source>
        <dbReference type="ARBA" id="ARBA00022475"/>
    </source>
</evidence>
<keyword evidence="2" id="KW-1003">Cell membrane</keyword>
<keyword evidence="6" id="KW-0133">Cell shape</keyword>
<evidence type="ECO:0000313" key="12">
    <source>
        <dbReference type="EMBL" id="OGF15666.1"/>
    </source>
</evidence>
<dbReference type="GO" id="GO:0051301">
    <property type="term" value="P:cell division"/>
    <property type="evidence" value="ECO:0007669"/>
    <property type="project" value="InterPro"/>
</dbReference>
<keyword evidence="3" id="KW-0328">Glycosyltransferase</keyword>
<comment type="subcellular location">
    <subcellularLocation>
        <location evidence="1">Membrane</location>
        <topology evidence="1">Multi-pass membrane protein</topology>
    </subcellularLocation>
</comment>
<dbReference type="GO" id="GO:0008360">
    <property type="term" value="P:regulation of cell shape"/>
    <property type="evidence" value="ECO:0007669"/>
    <property type="project" value="UniProtKB-KW"/>
</dbReference>
<evidence type="ECO:0000256" key="10">
    <source>
        <dbReference type="ARBA" id="ARBA00023316"/>
    </source>
</evidence>
<proteinExistence type="predicted"/>
<reference evidence="12 13" key="1">
    <citation type="journal article" date="2016" name="Nat. Commun.">
        <title>Thousands of microbial genomes shed light on interconnected biogeochemical processes in an aquifer system.</title>
        <authorList>
            <person name="Anantharaman K."/>
            <person name="Brown C.T."/>
            <person name="Hug L.A."/>
            <person name="Sharon I."/>
            <person name="Castelle C.J."/>
            <person name="Probst A.J."/>
            <person name="Thomas B.C."/>
            <person name="Singh A."/>
            <person name="Wilkins M.J."/>
            <person name="Karaoz U."/>
            <person name="Brodie E.L."/>
            <person name="Williams K.H."/>
            <person name="Hubbard S.S."/>
            <person name="Banfield J.F."/>
        </authorList>
    </citation>
    <scope>NUCLEOTIDE SEQUENCE [LARGE SCALE GENOMIC DNA]</scope>
</reference>
<evidence type="ECO:0000256" key="1">
    <source>
        <dbReference type="ARBA" id="ARBA00004141"/>
    </source>
</evidence>
<feature type="transmembrane region" description="Helical" evidence="11">
    <location>
        <begin position="50"/>
        <end position="69"/>
    </location>
</feature>
<keyword evidence="7" id="KW-0573">Peptidoglycan synthesis</keyword>
<keyword evidence="5 11" id="KW-0812">Transmembrane</keyword>
<dbReference type="Pfam" id="PF01098">
    <property type="entry name" value="FTSW_RODA_SPOVE"/>
    <property type="match status" value="1"/>
</dbReference>
<keyword evidence="9 11" id="KW-0472">Membrane</keyword>
<organism evidence="12 13">
    <name type="scientific">Candidatus Falkowbacteria bacterium RIFCSPHIGHO2_02_FULL_45_15</name>
    <dbReference type="NCBI Taxonomy" id="1797987"/>
    <lineage>
        <taxon>Bacteria</taxon>
        <taxon>Candidatus Falkowiibacteriota</taxon>
    </lineage>
</organism>
<evidence type="ECO:0000256" key="11">
    <source>
        <dbReference type="SAM" id="Phobius"/>
    </source>
</evidence>
<evidence type="ECO:0000256" key="9">
    <source>
        <dbReference type="ARBA" id="ARBA00023136"/>
    </source>
</evidence>
<evidence type="ECO:0000256" key="7">
    <source>
        <dbReference type="ARBA" id="ARBA00022984"/>
    </source>
</evidence>
<sequence>MFLRLFNHFKRFDWVVFGSVILLVAFGLAVIYSVALGSGEASLLNFKKQLIFAAVGIILLLLVSLVDFHSLYGLNAWIYAAGILSLVLVLFLGEPVRGTRAWFEFFGFSLQPSEIVKVIIVLSLAKYFSAASYKINPLKHLISTSLIVIAPVALILWQPDFGSAMIIFIFWLAILAIFGLSRKQIALIALITFLFFALSFFFLLKDYQKERILTFLNFNISSLDKGYNVAQAIIAVGAGQMFGRGLGFGSQSQLKFLPESQTDFIFAVVGEELGFLGSALLLIFFAVLFFRLIHWVKRLNNNFGLYIILGTIILLFVEMFINIGMNVGLLPIVGIPLPFVSYGGSSLIASLILIGIVESVVIHARHN</sequence>
<keyword evidence="10" id="KW-0961">Cell wall biogenesis/degradation</keyword>
<dbReference type="PANTHER" id="PTHR30474">
    <property type="entry name" value="CELL CYCLE PROTEIN"/>
    <property type="match status" value="1"/>
</dbReference>
<comment type="caution">
    <text evidence="12">The sequence shown here is derived from an EMBL/GenBank/DDBJ whole genome shotgun (WGS) entry which is preliminary data.</text>
</comment>
<feature type="transmembrane region" description="Helical" evidence="11">
    <location>
        <begin position="339"/>
        <end position="362"/>
    </location>
</feature>
<dbReference type="InterPro" id="IPR011923">
    <property type="entry name" value="RodA/MrdB"/>
</dbReference>
<feature type="transmembrane region" description="Helical" evidence="11">
    <location>
        <begin position="305"/>
        <end position="333"/>
    </location>
</feature>
<evidence type="ECO:0000256" key="5">
    <source>
        <dbReference type="ARBA" id="ARBA00022692"/>
    </source>
</evidence>
<feature type="transmembrane region" description="Helical" evidence="11">
    <location>
        <begin position="12"/>
        <end position="35"/>
    </location>
</feature>
<dbReference type="GO" id="GO:0032153">
    <property type="term" value="C:cell division site"/>
    <property type="evidence" value="ECO:0007669"/>
    <property type="project" value="TreeGrafter"/>
</dbReference>
<evidence type="ECO:0000256" key="4">
    <source>
        <dbReference type="ARBA" id="ARBA00022679"/>
    </source>
</evidence>
<keyword evidence="8 11" id="KW-1133">Transmembrane helix</keyword>
<protein>
    <submittedName>
        <fullName evidence="12">Rod shape-determining protein RodA</fullName>
    </submittedName>
</protein>
<evidence type="ECO:0000256" key="8">
    <source>
        <dbReference type="ARBA" id="ARBA00022989"/>
    </source>
</evidence>
<dbReference type="GO" id="GO:0005886">
    <property type="term" value="C:plasma membrane"/>
    <property type="evidence" value="ECO:0007669"/>
    <property type="project" value="TreeGrafter"/>
</dbReference>
<name>A0A1F5RMF5_9BACT</name>
<dbReference type="InterPro" id="IPR018365">
    <property type="entry name" value="Cell_cycle_FtsW-rel_CS"/>
</dbReference>
<dbReference type="GO" id="GO:0015648">
    <property type="term" value="F:lipid-linked peptidoglycan transporter activity"/>
    <property type="evidence" value="ECO:0007669"/>
    <property type="project" value="TreeGrafter"/>
</dbReference>
<feature type="transmembrane region" description="Helical" evidence="11">
    <location>
        <begin position="273"/>
        <end position="293"/>
    </location>
</feature>
<evidence type="ECO:0000313" key="13">
    <source>
        <dbReference type="Proteomes" id="UP000177691"/>
    </source>
</evidence>
<dbReference type="InterPro" id="IPR001182">
    <property type="entry name" value="FtsW/RodA"/>
</dbReference>